<dbReference type="InterPro" id="IPR011051">
    <property type="entry name" value="RmlC_Cupin_sf"/>
</dbReference>
<dbReference type="Proteomes" id="UP000001683">
    <property type="component" value="Chromosome"/>
</dbReference>
<dbReference type="InterPro" id="IPR050807">
    <property type="entry name" value="TransReg_Diox_bact_type"/>
</dbReference>
<keyword evidence="4" id="KW-1185">Reference proteome</keyword>
<dbReference type="GO" id="GO:0003700">
    <property type="term" value="F:DNA-binding transcription factor activity"/>
    <property type="evidence" value="ECO:0007669"/>
    <property type="project" value="TreeGrafter"/>
</dbReference>
<dbReference type="EMBL" id="CP001034">
    <property type="protein sequence ID" value="ACB86129.1"/>
    <property type="molecule type" value="Genomic_DNA"/>
</dbReference>
<dbReference type="Gene3D" id="1.10.260.40">
    <property type="entry name" value="lambda repressor-like DNA-binding domains"/>
    <property type="match status" value="1"/>
</dbReference>
<dbReference type="OrthoDB" id="9814553at2"/>
<feature type="domain" description="HTH cro/C1-type" evidence="2">
    <location>
        <begin position="19"/>
        <end position="73"/>
    </location>
</feature>
<dbReference type="Pfam" id="PF01381">
    <property type="entry name" value="HTH_3"/>
    <property type="match status" value="1"/>
</dbReference>
<sequence>MSKNYSDTEINLSEIGETIKKLRQTKDLKLKDVSEETGISTGLLSQIERGQVQASLGSLWKISKALEVPLGSFFEELNREKVSVVRKEDRKQLDIPRSNVIYQLLSPDMNRKIEMLLVTLKSGEVEEHEKVTHEGEECGLVIKGKLGITVGDETITLEEGDSAYFDSTIPHRFFNPGDEESISVWAMTPPSF</sequence>
<protein>
    <submittedName>
        <fullName evidence="3">Transcriptional regulator, XRE family</fullName>
    </submittedName>
</protein>
<dbReference type="GO" id="GO:0003677">
    <property type="term" value="F:DNA binding"/>
    <property type="evidence" value="ECO:0007669"/>
    <property type="project" value="UniProtKB-KW"/>
</dbReference>
<gene>
    <name evidence="3" type="ordered locus">Nther_2571</name>
</gene>
<dbReference type="HOGENOM" id="CLU_085376_3_2_9"/>
<dbReference type="CDD" id="cd00093">
    <property type="entry name" value="HTH_XRE"/>
    <property type="match status" value="1"/>
</dbReference>
<dbReference type="SMART" id="SM00530">
    <property type="entry name" value="HTH_XRE"/>
    <property type="match status" value="1"/>
</dbReference>
<evidence type="ECO:0000259" key="2">
    <source>
        <dbReference type="PROSITE" id="PS50943"/>
    </source>
</evidence>
<evidence type="ECO:0000256" key="1">
    <source>
        <dbReference type="ARBA" id="ARBA00023125"/>
    </source>
</evidence>
<dbReference type="InParanoid" id="B2A1T2"/>
<evidence type="ECO:0000313" key="3">
    <source>
        <dbReference type="EMBL" id="ACB86129.1"/>
    </source>
</evidence>
<dbReference type="GO" id="GO:0005829">
    <property type="term" value="C:cytosol"/>
    <property type="evidence" value="ECO:0007669"/>
    <property type="project" value="TreeGrafter"/>
</dbReference>
<reference evidence="3 4" key="1">
    <citation type="submission" date="2008-04" db="EMBL/GenBank/DDBJ databases">
        <title>Complete sequence of chromosome of Natranaerobius thermophilus JW/NM-WN-LF.</title>
        <authorList>
            <consortium name="US DOE Joint Genome Institute"/>
            <person name="Copeland A."/>
            <person name="Lucas S."/>
            <person name="Lapidus A."/>
            <person name="Glavina del Rio T."/>
            <person name="Dalin E."/>
            <person name="Tice H."/>
            <person name="Bruce D."/>
            <person name="Goodwin L."/>
            <person name="Pitluck S."/>
            <person name="Chertkov O."/>
            <person name="Brettin T."/>
            <person name="Detter J.C."/>
            <person name="Han C."/>
            <person name="Kuske C.R."/>
            <person name="Schmutz J."/>
            <person name="Larimer F."/>
            <person name="Land M."/>
            <person name="Hauser L."/>
            <person name="Kyrpides N."/>
            <person name="Lykidis A."/>
            <person name="Mesbah N.M."/>
            <person name="Wiegel J."/>
        </authorList>
    </citation>
    <scope>NUCLEOTIDE SEQUENCE [LARGE SCALE GENOMIC DNA]</scope>
    <source>
        <strain evidence="4">ATCC BAA-1301 / DSM 18059 / JW/NM-WN-LF</strain>
    </source>
</reference>
<dbReference type="CDD" id="cd02209">
    <property type="entry name" value="cupin_XRE_C"/>
    <property type="match status" value="1"/>
</dbReference>
<dbReference type="Gene3D" id="2.60.120.10">
    <property type="entry name" value="Jelly Rolls"/>
    <property type="match status" value="1"/>
</dbReference>
<dbReference type="STRING" id="457570.Nther_2571"/>
<evidence type="ECO:0000313" key="4">
    <source>
        <dbReference type="Proteomes" id="UP000001683"/>
    </source>
</evidence>
<dbReference type="eggNOG" id="COG0662">
    <property type="taxonomic scope" value="Bacteria"/>
</dbReference>
<dbReference type="InterPro" id="IPR014710">
    <property type="entry name" value="RmlC-like_jellyroll"/>
</dbReference>
<dbReference type="InterPro" id="IPR010982">
    <property type="entry name" value="Lambda_DNA-bd_dom_sf"/>
</dbReference>
<proteinExistence type="predicted"/>
<dbReference type="InterPro" id="IPR001387">
    <property type="entry name" value="Cro/C1-type_HTH"/>
</dbReference>
<accession>B2A1T2</accession>
<dbReference type="RefSeq" id="WP_012448971.1">
    <property type="nucleotide sequence ID" value="NC_010718.1"/>
</dbReference>
<dbReference type="eggNOG" id="COG1396">
    <property type="taxonomic scope" value="Bacteria"/>
</dbReference>
<dbReference type="Pfam" id="PF07883">
    <property type="entry name" value="Cupin_2"/>
    <property type="match status" value="1"/>
</dbReference>
<dbReference type="PROSITE" id="PS50943">
    <property type="entry name" value="HTH_CROC1"/>
    <property type="match status" value="1"/>
</dbReference>
<organism evidence="3 4">
    <name type="scientific">Natranaerobius thermophilus (strain ATCC BAA-1301 / DSM 18059 / JW/NM-WN-LF)</name>
    <dbReference type="NCBI Taxonomy" id="457570"/>
    <lineage>
        <taxon>Bacteria</taxon>
        <taxon>Bacillati</taxon>
        <taxon>Bacillota</taxon>
        <taxon>Clostridia</taxon>
        <taxon>Natranaerobiales</taxon>
        <taxon>Natranaerobiaceae</taxon>
        <taxon>Natranaerobius</taxon>
    </lineage>
</organism>
<dbReference type="KEGG" id="nth:Nther_2571"/>
<name>B2A1T2_NATTJ</name>
<keyword evidence="1" id="KW-0238">DNA-binding</keyword>
<reference evidence="3 4" key="2">
    <citation type="journal article" date="2011" name="J. Bacteriol.">
        <title>Complete genome sequence of the anaerobic, halophilic alkalithermophile Natranaerobius thermophilus JW/NM-WN-LF.</title>
        <authorList>
            <person name="Zhao B."/>
            <person name="Mesbah N.M."/>
            <person name="Dalin E."/>
            <person name="Goodwin L."/>
            <person name="Nolan M."/>
            <person name="Pitluck S."/>
            <person name="Chertkov O."/>
            <person name="Brettin T.S."/>
            <person name="Han J."/>
            <person name="Larimer F.W."/>
            <person name="Land M.L."/>
            <person name="Hauser L."/>
            <person name="Kyrpides N."/>
            <person name="Wiegel J."/>
        </authorList>
    </citation>
    <scope>NUCLEOTIDE SEQUENCE [LARGE SCALE GENOMIC DNA]</scope>
    <source>
        <strain evidence="4">ATCC BAA-1301 / DSM 18059 / JW/NM-WN-LF</strain>
    </source>
</reference>
<dbReference type="PANTHER" id="PTHR46797">
    <property type="entry name" value="HTH-TYPE TRANSCRIPTIONAL REGULATOR"/>
    <property type="match status" value="1"/>
</dbReference>
<dbReference type="InterPro" id="IPR013096">
    <property type="entry name" value="Cupin_2"/>
</dbReference>
<dbReference type="PANTHER" id="PTHR46797:SF19">
    <property type="entry name" value="BLL2473 PROTEIN"/>
    <property type="match status" value="1"/>
</dbReference>
<dbReference type="SUPFAM" id="SSF51182">
    <property type="entry name" value="RmlC-like cupins"/>
    <property type="match status" value="1"/>
</dbReference>
<dbReference type="SUPFAM" id="SSF47413">
    <property type="entry name" value="lambda repressor-like DNA-binding domains"/>
    <property type="match status" value="1"/>
</dbReference>
<dbReference type="AlphaFoldDB" id="B2A1T2"/>